<feature type="region of interest" description="Disordered" evidence="7">
    <location>
        <begin position="1"/>
        <end position="20"/>
    </location>
</feature>
<evidence type="ECO:0000256" key="5">
    <source>
        <dbReference type="ARBA" id="ARBA00023204"/>
    </source>
</evidence>
<dbReference type="NCBIfam" id="TIGR00605">
    <property type="entry name" value="rad4"/>
    <property type="match status" value="1"/>
</dbReference>
<dbReference type="SUPFAM" id="SSF54001">
    <property type="entry name" value="Cysteine proteinases"/>
    <property type="match status" value="1"/>
</dbReference>
<dbReference type="PANTHER" id="PTHR12135:SF0">
    <property type="entry name" value="DNA REPAIR PROTEIN COMPLEMENTING XP-C CELLS"/>
    <property type="match status" value="1"/>
</dbReference>
<dbReference type="GO" id="GO:0003697">
    <property type="term" value="F:single-stranded DNA binding"/>
    <property type="evidence" value="ECO:0007669"/>
    <property type="project" value="TreeGrafter"/>
</dbReference>
<dbReference type="GO" id="GO:0071942">
    <property type="term" value="C:XPC complex"/>
    <property type="evidence" value="ECO:0007669"/>
    <property type="project" value="TreeGrafter"/>
</dbReference>
<organism evidence="9 10">
    <name type="scientific">Anopheles minimus</name>
    <dbReference type="NCBI Taxonomy" id="112268"/>
    <lineage>
        <taxon>Eukaryota</taxon>
        <taxon>Metazoa</taxon>
        <taxon>Ecdysozoa</taxon>
        <taxon>Arthropoda</taxon>
        <taxon>Hexapoda</taxon>
        <taxon>Insecta</taxon>
        <taxon>Pterygota</taxon>
        <taxon>Neoptera</taxon>
        <taxon>Endopterygota</taxon>
        <taxon>Diptera</taxon>
        <taxon>Nematocera</taxon>
        <taxon>Culicoidea</taxon>
        <taxon>Culicidae</taxon>
        <taxon>Anophelinae</taxon>
        <taxon>Anopheles</taxon>
    </lineage>
</organism>
<dbReference type="InterPro" id="IPR007052">
    <property type="entry name" value="CS_dom"/>
</dbReference>
<dbReference type="SMART" id="SM01032">
    <property type="entry name" value="BHD_3"/>
    <property type="match status" value="1"/>
</dbReference>
<dbReference type="Pfam" id="PF09032">
    <property type="entry name" value="Siah-Interact_N"/>
    <property type="match status" value="1"/>
</dbReference>
<dbReference type="SMART" id="SM01030">
    <property type="entry name" value="BHD_1"/>
    <property type="match status" value="1"/>
</dbReference>
<feature type="region of interest" description="Disordered" evidence="7">
    <location>
        <begin position="982"/>
        <end position="1002"/>
    </location>
</feature>
<dbReference type="Pfam" id="PF03835">
    <property type="entry name" value="Rad4"/>
    <property type="match status" value="1"/>
</dbReference>
<evidence type="ECO:0000256" key="2">
    <source>
        <dbReference type="ARBA" id="ARBA00009525"/>
    </source>
</evidence>
<dbReference type="Gene3D" id="3.30.70.2460">
    <property type="entry name" value="Rad4, beta-hairpin domain BHD3"/>
    <property type="match status" value="1"/>
</dbReference>
<dbReference type="Pfam" id="PF10403">
    <property type="entry name" value="BHD_1"/>
    <property type="match status" value="1"/>
</dbReference>
<dbReference type="GO" id="GO:0000111">
    <property type="term" value="C:nucleotide-excision repair factor 2 complex"/>
    <property type="evidence" value="ECO:0007669"/>
    <property type="project" value="TreeGrafter"/>
</dbReference>
<name>A0A182VRE4_9DIPT</name>
<evidence type="ECO:0000256" key="7">
    <source>
        <dbReference type="SAM" id="MobiDB-lite"/>
    </source>
</evidence>
<evidence type="ECO:0000313" key="10">
    <source>
        <dbReference type="Proteomes" id="UP000075920"/>
    </source>
</evidence>
<dbReference type="InterPro" id="IPR018328">
    <property type="entry name" value="Rad4_beta-hairpin_dom3"/>
</dbReference>
<feature type="region of interest" description="Disordered" evidence="7">
    <location>
        <begin position="308"/>
        <end position="517"/>
    </location>
</feature>
<dbReference type="Gene3D" id="4.10.860.10">
    <property type="entry name" value="UVR domain"/>
    <property type="match status" value="1"/>
</dbReference>
<keyword evidence="3" id="KW-0227">DNA damage</keyword>
<dbReference type="PANTHER" id="PTHR12135">
    <property type="entry name" value="DNA REPAIR PROTEIN XP-C / RAD4"/>
    <property type="match status" value="1"/>
</dbReference>
<dbReference type="Gene3D" id="2.20.20.110">
    <property type="entry name" value="Rad4, beta-hairpin domain BHD1"/>
    <property type="match status" value="1"/>
</dbReference>
<feature type="compositionally biased region" description="Low complexity" evidence="7">
    <location>
        <begin position="982"/>
        <end position="991"/>
    </location>
</feature>
<dbReference type="VEuPathDB" id="VectorBase:AMIN000630"/>
<sequence>KVVRVSRQTKQREAEQSASWSSNSLDYPIIRYPVVSSPHKPSHTRMSREAIENLTLDQEEMRTLAGSAQRNRVQQMLAIDIRKLETDIQRQRDLLAAQASSEQSISRPVQTSVPGDIRRYQVELKEYAWDQSDKFIKIFVTVNGVQQVPEDNVNVEFTENSFQLVISDLNNKDYIFVVNNLLNSIDTEKSYRRVKSDMVAIYLAKQAPTKWAHLTLTAKRLQDLKDERLSDGKKFAADDPSSGMMNIIHKLYETGGPETKRMINKVWHESQTKEKMGKDEKANSFTNKNPSLHAGACCGALAEMDTESTNGMEDDETSQVSSIGDFSASEDEWTPAKDEQSKGAETNAKRKAKEKTMKNPVGPARVSRRIAAKKGIILPEESVNQEVVKGSTPDESTSEDGSDSDEVKKPSKKRKPPIKGRMKPPGRKTSPTSDEPIKLTTFTVEELYRKYRPDLAHPAKPSTSKEHSVPPRKRRKPDGSGNESDSSGDDHLVDPSELDLNSDFFRPSEQEKEQRQAVNLYFDCNAGVELTDSEEETDAGECSAGTVAESRKHADPELGKKLIQQINQSSKAQMQMVHLAEAASARATKPTHPEAESSKIKGGSNDGQQEDIDRLLVAGEKLTGRAGKGLITGFGRNDFVKVAPVNQAQQTAERKEIEITLKLAPDPHGKASSSKRTFDVLTALKRFMNREKRNSQINVHKVALLCWIGHGTYVNNALRKPSLMRFAQKKLLPGVMGQTSKVSRPNGLTNLRYFQELTRYYRRTVTLKDDTMFYRQRQHPPLGKFLIFAIAKKVTYCRRDYILLFVLMLRILGVHTRLIIAPPVPPKQLPSDQLYRMNPKTPQELAMERKLLQDFRLAPQDSMVYVAKQKLRALIAKQKKDTTQPPGKGKQRRAAGFSIPQLDGGADDREPVVSQNKKKKLKLMGRSFLKLENNRTEVRVADTDTPNDDTNTDNRLPVADEVQQRRERILAAYRARAAMLASKKAAAQPNKSENEKKKKKNASGRMGVDYWVEVFCEHEDKWITIDVLKGDVYKLEDIVKQATQPIAYVLAWNNDGTMKDVSPRYISRLGSKKSKLRVEDVWLEEALRPYRGKRTKRDLIEDVKFDRLLNKRPFPEQIGEYKHHPKYAIERYLLRNEAIYPQDAPILGYIREEPIYLRDCVHTLHSRESWLRQAKTVRLYEVPYKVVKAKAKYDRFTGAAITGQTVELFGEWQVQDYVPPVAKDGQVPRSAYGNVDLFQPCMLPKGTIHLQLPGLNRICRRLRIDCAQAITGFEYRSGGCQAVYDGFVVCEEFRDRVLDEWYREQVELQEKEDERRRKRIYANWKRLIMGLCIRKKLKDRYNFDNM</sequence>
<evidence type="ECO:0000256" key="4">
    <source>
        <dbReference type="ARBA" id="ARBA00023125"/>
    </source>
</evidence>
<dbReference type="CDD" id="cd06468">
    <property type="entry name" value="p23_CacyBP"/>
    <property type="match status" value="1"/>
</dbReference>
<keyword evidence="10" id="KW-1185">Reference proteome</keyword>
<comment type="subcellular location">
    <subcellularLocation>
        <location evidence="1">Nucleus</location>
    </subcellularLocation>
</comment>
<dbReference type="GO" id="GO:0006289">
    <property type="term" value="P:nucleotide-excision repair"/>
    <property type="evidence" value="ECO:0007669"/>
    <property type="project" value="InterPro"/>
</dbReference>
<dbReference type="FunFam" id="2.60.40.790:FF:000006">
    <property type="entry name" value="calcyclin-binding protein-like"/>
    <property type="match status" value="1"/>
</dbReference>
<evidence type="ECO:0000256" key="6">
    <source>
        <dbReference type="ARBA" id="ARBA00023242"/>
    </source>
</evidence>
<evidence type="ECO:0000256" key="1">
    <source>
        <dbReference type="ARBA" id="ARBA00004123"/>
    </source>
</evidence>
<dbReference type="InterPro" id="IPR036985">
    <property type="entry name" value="Transglutaminase-like_sf"/>
</dbReference>
<dbReference type="SUPFAM" id="SSF49764">
    <property type="entry name" value="HSP20-like chaperones"/>
    <property type="match status" value="1"/>
</dbReference>
<dbReference type="STRING" id="112268.A0A182VRE4"/>
<feature type="region of interest" description="Disordered" evidence="7">
    <location>
        <begin position="877"/>
        <end position="917"/>
    </location>
</feature>
<reference evidence="10" key="1">
    <citation type="submission" date="2013-03" db="EMBL/GenBank/DDBJ databases">
        <title>The Genome Sequence of Anopheles minimus MINIMUS1.</title>
        <authorList>
            <consortium name="The Broad Institute Genomics Platform"/>
            <person name="Neafsey D.E."/>
            <person name="Walton C."/>
            <person name="Walker B."/>
            <person name="Young S.K."/>
            <person name="Zeng Q."/>
            <person name="Gargeya S."/>
            <person name="Fitzgerald M."/>
            <person name="Haas B."/>
            <person name="Abouelleil A."/>
            <person name="Allen A.W."/>
            <person name="Alvarado L."/>
            <person name="Arachchi H.M."/>
            <person name="Berlin A.M."/>
            <person name="Chapman S.B."/>
            <person name="Gainer-Dewar J."/>
            <person name="Goldberg J."/>
            <person name="Griggs A."/>
            <person name="Gujja S."/>
            <person name="Hansen M."/>
            <person name="Howarth C."/>
            <person name="Imamovic A."/>
            <person name="Ireland A."/>
            <person name="Larimer J."/>
            <person name="McCowan C."/>
            <person name="Murphy C."/>
            <person name="Pearson M."/>
            <person name="Poon T.W."/>
            <person name="Priest M."/>
            <person name="Roberts A."/>
            <person name="Saif S."/>
            <person name="Shea T."/>
            <person name="Sisk P."/>
            <person name="Sykes S."/>
            <person name="Wortman J."/>
            <person name="Nusbaum C."/>
            <person name="Birren B."/>
        </authorList>
    </citation>
    <scope>NUCLEOTIDE SEQUENCE [LARGE SCALE GENOMIC DNA]</scope>
    <source>
        <strain evidence="10">MINIMUS1</strain>
    </source>
</reference>
<dbReference type="InterPro" id="IPR015120">
    <property type="entry name" value="Siah-Interact_N"/>
</dbReference>
<dbReference type="PROSITE" id="PS51203">
    <property type="entry name" value="CS"/>
    <property type="match status" value="1"/>
</dbReference>
<dbReference type="InterPro" id="IPR018326">
    <property type="entry name" value="Rad4_beta-hairpin_dom1"/>
</dbReference>
<dbReference type="SUPFAM" id="SSF140106">
    <property type="entry name" value="Calcyclin-binding protein-like"/>
    <property type="match status" value="1"/>
</dbReference>
<dbReference type="EnsemblMetazoa" id="AMIN000630-RA">
    <property type="protein sequence ID" value="AMIN000630-PA"/>
    <property type="gene ID" value="AMIN000630"/>
</dbReference>
<feature type="region of interest" description="Disordered" evidence="7">
    <location>
        <begin position="581"/>
        <end position="608"/>
    </location>
</feature>
<keyword evidence="4" id="KW-0238">DNA-binding</keyword>
<dbReference type="InterPro" id="IPR042488">
    <property type="entry name" value="Rad4_BHD3_sf"/>
</dbReference>
<accession>A0A182VRE4</accession>
<dbReference type="InterPro" id="IPR037201">
    <property type="entry name" value="CacyBP_N"/>
</dbReference>
<dbReference type="Pfam" id="PF10404">
    <property type="entry name" value="BHD_2"/>
    <property type="match status" value="1"/>
</dbReference>
<dbReference type="Pfam" id="PF04969">
    <property type="entry name" value="CS"/>
    <property type="match status" value="1"/>
</dbReference>
<dbReference type="InterPro" id="IPR037893">
    <property type="entry name" value="CS_CacyBP"/>
</dbReference>
<feature type="domain" description="CS" evidence="8">
    <location>
        <begin position="122"/>
        <end position="215"/>
    </location>
</feature>
<dbReference type="GO" id="GO:0031625">
    <property type="term" value="F:ubiquitin protein ligase binding"/>
    <property type="evidence" value="ECO:0007669"/>
    <property type="project" value="InterPro"/>
</dbReference>
<dbReference type="Gene3D" id="3.90.260.10">
    <property type="entry name" value="Transglutaminase-like"/>
    <property type="match status" value="1"/>
</dbReference>
<evidence type="ECO:0000256" key="3">
    <source>
        <dbReference type="ARBA" id="ARBA00022763"/>
    </source>
</evidence>
<dbReference type="InterPro" id="IPR018327">
    <property type="entry name" value="BHD_2"/>
</dbReference>
<proteinExistence type="inferred from homology"/>
<dbReference type="SMART" id="SM01031">
    <property type="entry name" value="BHD_2"/>
    <property type="match status" value="1"/>
</dbReference>
<dbReference type="GO" id="GO:0006298">
    <property type="term" value="P:mismatch repair"/>
    <property type="evidence" value="ECO:0007669"/>
    <property type="project" value="TreeGrafter"/>
</dbReference>
<dbReference type="InterPro" id="IPR038765">
    <property type="entry name" value="Papain-like_cys_pep_sf"/>
</dbReference>
<reference evidence="9" key="2">
    <citation type="submission" date="2020-05" db="UniProtKB">
        <authorList>
            <consortium name="EnsemblMetazoa"/>
        </authorList>
    </citation>
    <scope>IDENTIFICATION</scope>
    <source>
        <strain evidence="9">MINIMUS1</strain>
    </source>
</reference>
<comment type="similarity">
    <text evidence="2">Belongs to the XPC family.</text>
</comment>
<dbReference type="FunFam" id="3.30.70.2460:FF:000001">
    <property type="entry name" value="DNA repair protein Rad4 family"/>
    <property type="match status" value="1"/>
</dbReference>
<dbReference type="GO" id="GO:0044548">
    <property type="term" value="F:S100 protein binding"/>
    <property type="evidence" value="ECO:0007669"/>
    <property type="project" value="InterPro"/>
</dbReference>
<dbReference type="Pfam" id="PF10405">
    <property type="entry name" value="BHD_3"/>
    <property type="match status" value="1"/>
</dbReference>
<dbReference type="InterPro" id="IPR018325">
    <property type="entry name" value="Rad4/PNGase_transGLS-fold"/>
</dbReference>
<dbReference type="InterPro" id="IPR008978">
    <property type="entry name" value="HSP20-like_chaperone"/>
</dbReference>
<dbReference type="InterPro" id="IPR004583">
    <property type="entry name" value="DNA_repair_Rad4"/>
</dbReference>
<dbReference type="GO" id="GO:0015631">
    <property type="term" value="F:tubulin binding"/>
    <property type="evidence" value="ECO:0007669"/>
    <property type="project" value="InterPro"/>
</dbReference>
<feature type="compositionally biased region" description="Basic and acidic residues" evidence="7">
    <location>
        <begin position="446"/>
        <end position="469"/>
    </location>
</feature>
<feature type="region of interest" description="Disordered" evidence="7">
    <location>
        <begin position="531"/>
        <end position="556"/>
    </location>
</feature>
<dbReference type="GO" id="GO:0005737">
    <property type="term" value="C:cytoplasm"/>
    <property type="evidence" value="ECO:0007669"/>
    <property type="project" value="TreeGrafter"/>
</dbReference>
<keyword evidence="5" id="KW-0234">DNA repair</keyword>
<protein>
    <recommendedName>
        <fullName evidence="8">CS domain-containing protein</fullName>
    </recommendedName>
</protein>
<feature type="compositionally biased region" description="Basic residues" evidence="7">
    <location>
        <begin position="410"/>
        <end position="426"/>
    </location>
</feature>
<dbReference type="Gene3D" id="2.60.40.790">
    <property type="match status" value="1"/>
</dbReference>
<dbReference type="GO" id="GO:0003684">
    <property type="term" value="F:damaged DNA binding"/>
    <property type="evidence" value="ECO:0007669"/>
    <property type="project" value="InterPro"/>
</dbReference>
<evidence type="ECO:0000259" key="8">
    <source>
        <dbReference type="PROSITE" id="PS51203"/>
    </source>
</evidence>
<dbReference type="InterPro" id="IPR018026">
    <property type="entry name" value="DNA_repair_Rad4-like"/>
</dbReference>
<dbReference type="Proteomes" id="UP000075920">
    <property type="component" value="Unassembled WGS sequence"/>
</dbReference>
<evidence type="ECO:0000313" key="9">
    <source>
        <dbReference type="EnsemblMetazoa" id="AMIN000630-PA"/>
    </source>
</evidence>
<feature type="compositionally biased region" description="Basic and acidic residues" evidence="7">
    <location>
        <begin position="506"/>
        <end position="515"/>
    </location>
</feature>
<keyword evidence="6" id="KW-0539">Nucleus</keyword>